<dbReference type="RefSeq" id="WP_114881365.1">
    <property type="nucleotide sequence ID" value="NZ_CP029608.1"/>
</dbReference>
<evidence type="ECO:0000256" key="1">
    <source>
        <dbReference type="SAM" id="MobiDB-lite"/>
    </source>
</evidence>
<feature type="region of interest" description="Disordered" evidence="1">
    <location>
        <begin position="1"/>
        <end position="27"/>
    </location>
</feature>
<dbReference type="Proteomes" id="UP000253720">
    <property type="component" value="Chromosome"/>
</dbReference>
<dbReference type="EMBL" id="CP029608">
    <property type="protein sequence ID" value="AXI59673.1"/>
    <property type="molecule type" value="Genomic_DNA"/>
</dbReference>
<dbReference type="AlphaFoldDB" id="A0A345RK57"/>
<sequence>MKKDTPDPSENSPVAESRTISTSERPITVARRRNSRLLPVDQIFSVRPDVDLVTLLTHASQNLAALNMMAHDLVHRPDEVQRARIVAMHQLAGLAEMLVSSALSKLDPLQQAADSKPVICH</sequence>
<keyword evidence="3" id="KW-1185">Reference proteome</keyword>
<dbReference type="Pfam" id="PF19619">
    <property type="entry name" value="DUF6124"/>
    <property type="match status" value="1"/>
</dbReference>
<dbReference type="KEGG" id="pke:DLD99_04065"/>
<reference evidence="2 3" key="1">
    <citation type="submission" date="2018-05" db="EMBL/GenBank/DDBJ databases">
        <title>Complete genome sequence of Pseudomonas kribbensis 46-2(T).</title>
        <authorList>
            <person name="Jeong H."/>
            <person name="Lee S.-G."/>
            <person name="Rha E."/>
            <person name="Kim H."/>
        </authorList>
    </citation>
    <scope>NUCLEOTIDE SEQUENCE [LARGE SCALE GENOMIC DNA]</scope>
    <source>
        <strain evidence="2 3">46-2</strain>
    </source>
</reference>
<evidence type="ECO:0000313" key="2">
    <source>
        <dbReference type="EMBL" id="AXI59673.1"/>
    </source>
</evidence>
<gene>
    <name evidence="2" type="ORF">DLD99_04065</name>
</gene>
<feature type="compositionally biased region" description="Polar residues" evidence="1">
    <location>
        <begin position="8"/>
        <end position="25"/>
    </location>
</feature>
<proteinExistence type="predicted"/>
<organism evidence="2 3">
    <name type="scientific">Pseudomonas kribbensis</name>
    <dbReference type="NCBI Taxonomy" id="1628086"/>
    <lineage>
        <taxon>Bacteria</taxon>
        <taxon>Pseudomonadati</taxon>
        <taxon>Pseudomonadota</taxon>
        <taxon>Gammaproteobacteria</taxon>
        <taxon>Pseudomonadales</taxon>
        <taxon>Pseudomonadaceae</taxon>
        <taxon>Pseudomonas</taxon>
    </lineage>
</organism>
<evidence type="ECO:0000313" key="3">
    <source>
        <dbReference type="Proteomes" id="UP000253720"/>
    </source>
</evidence>
<accession>A0A345RK57</accession>
<evidence type="ECO:0008006" key="4">
    <source>
        <dbReference type="Google" id="ProtNLM"/>
    </source>
</evidence>
<protein>
    <recommendedName>
        <fullName evidence="4">DUF3077 domain-containing protein</fullName>
    </recommendedName>
</protein>
<name>A0A345RK57_9PSED</name>